<evidence type="ECO:0000313" key="1">
    <source>
        <dbReference type="EMBL" id="MBI3128820.1"/>
    </source>
</evidence>
<dbReference type="AlphaFoldDB" id="A0A932HZX3"/>
<protein>
    <submittedName>
        <fullName evidence="1">VCBS repeat-containing protein</fullName>
    </submittedName>
</protein>
<dbReference type="Gene3D" id="2.130.10.130">
    <property type="entry name" value="Integrin alpha, N-terminal"/>
    <property type="match status" value="1"/>
</dbReference>
<evidence type="ECO:0000313" key="2">
    <source>
        <dbReference type="Proteomes" id="UP000782312"/>
    </source>
</evidence>
<proteinExistence type="predicted"/>
<gene>
    <name evidence="1" type="ORF">HYZ11_14540</name>
</gene>
<dbReference type="SUPFAM" id="SSF69318">
    <property type="entry name" value="Integrin alpha N-terminal domain"/>
    <property type="match status" value="1"/>
</dbReference>
<name>A0A932HZX3_UNCTE</name>
<reference evidence="1" key="1">
    <citation type="submission" date="2020-07" db="EMBL/GenBank/DDBJ databases">
        <title>Huge and variable diversity of episymbiotic CPR bacteria and DPANN archaea in groundwater ecosystems.</title>
        <authorList>
            <person name="He C.Y."/>
            <person name="Keren R."/>
            <person name="Whittaker M."/>
            <person name="Farag I.F."/>
            <person name="Doudna J."/>
            <person name="Cate J.H.D."/>
            <person name="Banfield J.F."/>
        </authorList>
    </citation>
    <scope>NUCLEOTIDE SEQUENCE</scope>
    <source>
        <strain evidence="1">NC_groundwater_763_Ag_S-0.2um_68_21</strain>
    </source>
</reference>
<comment type="caution">
    <text evidence="1">The sequence shown here is derived from an EMBL/GenBank/DDBJ whole genome shotgun (WGS) entry which is preliminary data.</text>
</comment>
<dbReference type="EMBL" id="JACPUR010000035">
    <property type="protein sequence ID" value="MBI3128820.1"/>
    <property type="molecule type" value="Genomic_DNA"/>
</dbReference>
<accession>A0A932HZX3</accession>
<organism evidence="1 2">
    <name type="scientific">Tectimicrobiota bacterium</name>
    <dbReference type="NCBI Taxonomy" id="2528274"/>
    <lineage>
        <taxon>Bacteria</taxon>
        <taxon>Pseudomonadati</taxon>
        <taxon>Nitrospinota/Tectimicrobiota group</taxon>
        <taxon>Candidatus Tectimicrobiota</taxon>
    </lineage>
</organism>
<dbReference type="InterPro" id="IPR028994">
    <property type="entry name" value="Integrin_alpha_N"/>
</dbReference>
<dbReference type="Proteomes" id="UP000782312">
    <property type="component" value="Unassembled WGS sequence"/>
</dbReference>
<sequence length="452" mass="48005">MPGSSWPLWLGLCLALPILGAPLLPGAAEIGDLTGPPSTHRLLRLAVPGGTPRWLIATPPRRPRERAQGLLVLTAEGKFHAPRLGAESIRAPLRWERNPIPSDLTAEVPPADLGGGRLGGPGRDGFFVIVNTVAREWRFVRPSEPLSALSRPAALSRTAAAAVGEDGSLLLFRESGSGWREAHRLAPGSPGLPSPVLKDALLAAADLDGDGNLELVAPAAPTDRRRHGVLGDAVEPTELRIFRLEGDRLRPMGRYAAGAGAVFEALGALAADIDGDGREEILVTRSDARGTAHLLLGLEKGELRVKARGASAGSRWSHVLGAFDVDHSGIKVLAVEAPHMAGSLLALRIHQGDLRERARRPGFTTHAAGSRNMWQFALLRRGGFVEVVLQERGRKRLAALALVGNRWKLRWTLELTSPAASNIVAGDFDGDGRDDLALADAAGNLLLLLSRG</sequence>